<evidence type="ECO:0000313" key="2">
    <source>
        <dbReference type="Proteomes" id="UP000799444"/>
    </source>
</evidence>
<gene>
    <name evidence="1" type="ORF">EJ04DRAFT_228690</name>
</gene>
<protein>
    <submittedName>
        <fullName evidence="1">Uncharacterized protein</fullName>
    </submittedName>
</protein>
<dbReference type="AlphaFoldDB" id="A0A9P4V1R4"/>
<comment type="caution">
    <text evidence="1">The sequence shown here is derived from an EMBL/GenBank/DDBJ whole genome shotgun (WGS) entry which is preliminary data.</text>
</comment>
<keyword evidence="2" id="KW-1185">Reference proteome</keyword>
<name>A0A9P4V1R4_9PLEO</name>
<dbReference type="Proteomes" id="UP000799444">
    <property type="component" value="Unassembled WGS sequence"/>
</dbReference>
<proteinExistence type="predicted"/>
<evidence type="ECO:0000313" key="1">
    <source>
        <dbReference type="EMBL" id="KAF2734804.1"/>
    </source>
</evidence>
<dbReference type="EMBL" id="ML996143">
    <property type="protein sequence ID" value="KAF2734804.1"/>
    <property type="molecule type" value="Genomic_DNA"/>
</dbReference>
<organism evidence="1 2">
    <name type="scientific">Polyplosphaeria fusca</name>
    <dbReference type="NCBI Taxonomy" id="682080"/>
    <lineage>
        <taxon>Eukaryota</taxon>
        <taxon>Fungi</taxon>
        <taxon>Dikarya</taxon>
        <taxon>Ascomycota</taxon>
        <taxon>Pezizomycotina</taxon>
        <taxon>Dothideomycetes</taxon>
        <taxon>Pleosporomycetidae</taxon>
        <taxon>Pleosporales</taxon>
        <taxon>Tetraplosphaeriaceae</taxon>
        <taxon>Polyplosphaeria</taxon>
    </lineage>
</organism>
<reference evidence="1" key="1">
    <citation type="journal article" date="2020" name="Stud. Mycol.">
        <title>101 Dothideomycetes genomes: a test case for predicting lifestyles and emergence of pathogens.</title>
        <authorList>
            <person name="Haridas S."/>
            <person name="Albert R."/>
            <person name="Binder M."/>
            <person name="Bloem J."/>
            <person name="Labutti K."/>
            <person name="Salamov A."/>
            <person name="Andreopoulos B."/>
            <person name="Baker S."/>
            <person name="Barry K."/>
            <person name="Bills G."/>
            <person name="Bluhm B."/>
            <person name="Cannon C."/>
            <person name="Castanera R."/>
            <person name="Culley D."/>
            <person name="Daum C."/>
            <person name="Ezra D."/>
            <person name="Gonzalez J."/>
            <person name="Henrissat B."/>
            <person name="Kuo A."/>
            <person name="Liang C."/>
            <person name="Lipzen A."/>
            <person name="Lutzoni F."/>
            <person name="Magnuson J."/>
            <person name="Mondo S."/>
            <person name="Nolan M."/>
            <person name="Ohm R."/>
            <person name="Pangilinan J."/>
            <person name="Park H.-J."/>
            <person name="Ramirez L."/>
            <person name="Alfaro M."/>
            <person name="Sun H."/>
            <person name="Tritt A."/>
            <person name="Yoshinaga Y."/>
            <person name="Zwiers L.-H."/>
            <person name="Turgeon B."/>
            <person name="Goodwin S."/>
            <person name="Spatafora J."/>
            <person name="Crous P."/>
            <person name="Grigoriev I."/>
        </authorList>
    </citation>
    <scope>NUCLEOTIDE SEQUENCE</scope>
    <source>
        <strain evidence="1">CBS 125425</strain>
    </source>
</reference>
<sequence length="180" mass="19678">MVAFRRLHLPRQMLLSLGLDLAMATLGQITLTVTRPAQKHALGVPLACLVIGSQAICVASIESWHFGAVPLRCSAYSSSATWMFLKPAFHYVSSDTFKQDVLSAGLKARHAAAINAKVCIQRSFIATRRGSIDANPAPLAILSLQVHIARYSRLFPPIGKFHLSAYRPRLWIGSFVHCVG</sequence>
<accession>A0A9P4V1R4</accession>